<dbReference type="InterPro" id="IPR027893">
    <property type="entry name" value="GON7_meta"/>
</dbReference>
<dbReference type="PANTHER" id="PTHR37363">
    <property type="entry name" value="EKC/KEOPS COMPLEX SUBUNIT GON7"/>
    <property type="match status" value="1"/>
</dbReference>
<dbReference type="InParanoid" id="A0A6P5LCB1"/>
<proteinExistence type="predicted"/>
<reference evidence="3" key="1">
    <citation type="submission" date="2025-08" db="UniProtKB">
        <authorList>
            <consortium name="RefSeq"/>
        </authorList>
    </citation>
    <scope>IDENTIFICATION</scope>
    <source>
        <tissue evidence="3">Spleen</tissue>
    </source>
</reference>
<evidence type="ECO:0000313" key="2">
    <source>
        <dbReference type="Proteomes" id="UP000515140"/>
    </source>
</evidence>
<evidence type="ECO:0000256" key="1">
    <source>
        <dbReference type="SAM" id="MobiDB-lite"/>
    </source>
</evidence>
<dbReference type="PANTHER" id="PTHR37363:SF1">
    <property type="entry name" value="EKC_KEOPS COMPLEX SUBUNIT GON7"/>
    <property type="match status" value="1"/>
</dbReference>
<name>A0A6P5LCB1_PHACI</name>
<dbReference type="Proteomes" id="UP000515140">
    <property type="component" value="Unplaced"/>
</dbReference>
<keyword evidence="2" id="KW-1185">Reference proteome</keyword>
<dbReference type="RefSeq" id="XP_020855940.1">
    <property type="nucleotide sequence ID" value="XM_021000281.1"/>
</dbReference>
<dbReference type="AlphaFoldDB" id="A0A6P5LCB1"/>
<sequence>MELLGEFVGRDGKQQRLRITCEVPSESGRFQGLLSGLAQMREQVTELLKTVEGKEVRDPAAAGGSTAASEGEDDEAEDEESNTHSKIYSPGPPAKRIKPLHFDNSLESSFGVKNFG</sequence>
<dbReference type="Pfam" id="PF15387">
    <property type="entry name" value="DUF4611"/>
    <property type="match status" value="1"/>
</dbReference>
<protein>
    <submittedName>
        <fullName evidence="3">Uncharacterized protein C14orf142 homolog isoform X1</fullName>
    </submittedName>
</protein>
<accession>A0A6P5LCB1</accession>
<feature type="compositionally biased region" description="Acidic residues" evidence="1">
    <location>
        <begin position="70"/>
        <end position="80"/>
    </location>
</feature>
<evidence type="ECO:0000313" key="3">
    <source>
        <dbReference type="RefSeq" id="XP_020855940.1"/>
    </source>
</evidence>
<feature type="region of interest" description="Disordered" evidence="1">
    <location>
        <begin position="49"/>
        <end position="116"/>
    </location>
</feature>
<feature type="compositionally biased region" description="Basic and acidic residues" evidence="1">
    <location>
        <begin position="49"/>
        <end position="58"/>
    </location>
</feature>
<dbReference type="GO" id="GO:0000408">
    <property type="term" value="C:EKC/KEOPS complex"/>
    <property type="evidence" value="ECO:0007669"/>
    <property type="project" value="InterPro"/>
</dbReference>
<dbReference type="FunCoup" id="A0A6P5LCB1">
    <property type="interactions" value="423"/>
</dbReference>
<gene>
    <name evidence="3" type="primary">GON7</name>
</gene>
<feature type="compositionally biased region" description="Low complexity" evidence="1">
    <location>
        <begin position="60"/>
        <end position="69"/>
    </location>
</feature>
<dbReference type="KEGG" id="pcw:110217743"/>
<organism evidence="2 3">
    <name type="scientific">Phascolarctos cinereus</name>
    <name type="common">Koala</name>
    <dbReference type="NCBI Taxonomy" id="38626"/>
    <lineage>
        <taxon>Eukaryota</taxon>
        <taxon>Metazoa</taxon>
        <taxon>Chordata</taxon>
        <taxon>Craniata</taxon>
        <taxon>Vertebrata</taxon>
        <taxon>Euteleostomi</taxon>
        <taxon>Mammalia</taxon>
        <taxon>Metatheria</taxon>
        <taxon>Diprotodontia</taxon>
        <taxon>Phascolarctidae</taxon>
        <taxon>Phascolarctos</taxon>
    </lineage>
</organism>
<dbReference type="GeneID" id="110217743"/>
<dbReference type="CTD" id="84520"/>